<proteinExistence type="predicted"/>
<accession>A0A657M0Q3</accession>
<evidence type="ECO:0000313" key="1">
    <source>
        <dbReference type="EMBL" id="OJF99975.1"/>
    </source>
</evidence>
<dbReference type="EMBL" id="LSRP01000046">
    <property type="protein sequence ID" value="OJF99975.1"/>
    <property type="molecule type" value="Genomic_DNA"/>
</dbReference>
<keyword evidence="2" id="KW-1185">Reference proteome</keyword>
<comment type="caution">
    <text evidence="1">The sequence shown here is derived from an EMBL/GenBank/DDBJ whole genome shotgun (WGS) entry which is preliminary data.</text>
</comment>
<gene>
    <name evidence="1" type="ORF">AX760_11360</name>
</gene>
<dbReference type="Proteomes" id="UP000182661">
    <property type="component" value="Unassembled WGS sequence"/>
</dbReference>
<evidence type="ECO:0000313" key="2">
    <source>
        <dbReference type="Proteomes" id="UP000182661"/>
    </source>
</evidence>
<protein>
    <submittedName>
        <fullName evidence="1">Uncharacterized protein</fullName>
    </submittedName>
</protein>
<organism evidence="1 2">
    <name type="scientific">Pararhizobium antarcticum</name>
    <dbReference type="NCBI Taxonomy" id="1798805"/>
    <lineage>
        <taxon>Bacteria</taxon>
        <taxon>Pseudomonadati</taxon>
        <taxon>Pseudomonadota</taxon>
        <taxon>Alphaproteobacteria</taxon>
        <taxon>Hyphomicrobiales</taxon>
        <taxon>Rhizobiaceae</taxon>
        <taxon>Rhizobium/Agrobacterium group</taxon>
        <taxon>Pararhizobium</taxon>
    </lineage>
</organism>
<sequence length="118" mass="12855">MVQTRQPADISTVAIKDCKQARKPRGCIPRAPASKAQFALLDTLWADYAEAASAANDLSKETWLVQNFYTTSLNELDASGILSLTIRLVNATAKARLLQAGELFYDCSSRDQSDATSL</sequence>
<reference evidence="1 2" key="1">
    <citation type="submission" date="2016-02" db="EMBL/GenBank/DDBJ databases">
        <title>Genome sequencing of a beta-galactosidase producing bacteria Rhizobium sp. 59.</title>
        <authorList>
            <person name="Wang D."/>
            <person name="Kot W."/>
            <person name="Qin Y."/>
            <person name="Hansen L."/>
            <person name="Naqvi K."/>
            <person name="Rensing C."/>
        </authorList>
    </citation>
    <scope>NUCLEOTIDE SEQUENCE [LARGE SCALE GENOMIC DNA]</scope>
    <source>
        <strain evidence="1 2">59</strain>
    </source>
</reference>
<name>A0A657M0Q3_9HYPH</name>
<dbReference type="AlphaFoldDB" id="A0A657M0Q3"/>